<keyword evidence="1" id="KW-0472">Membrane</keyword>
<dbReference type="KEGG" id="mkc:kam1_286"/>
<dbReference type="EMBL" id="CP037899">
    <property type="protein sequence ID" value="QDQ41540.1"/>
    <property type="molecule type" value="Genomic_DNA"/>
</dbReference>
<keyword evidence="1" id="KW-1133">Transmembrane helix</keyword>
<dbReference type="Proteomes" id="UP000031594">
    <property type="component" value="Unassembled WGS sequence"/>
</dbReference>
<dbReference type="Proteomes" id="UP000315925">
    <property type="component" value="Chromosome"/>
</dbReference>
<feature type="transmembrane region" description="Helical" evidence="1">
    <location>
        <begin position="74"/>
        <end position="94"/>
    </location>
</feature>
<feature type="transmembrane region" description="Helical" evidence="1">
    <location>
        <begin position="144"/>
        <end position="166"/>
    </location>
</feature>
<feature type="transmembrane region" description="Helical" evidence="1">
    <location>
        <begin position="207"/>
        <end position="226"/>
    </location>
</feature>
<dbReference type="AlphaFoldDB" id="A0A0C1UNH9"/>
<name>A0A0C1UNH9_9BACT</name>
<sequence>MKQTEKNKPLAFRVVLLKKLFFLYISWFLPCELLTVHRLGKNYAHPKRFLTSLGILLVLSWLNKHSTHSEITVVLLFSGFLTLIYFYETFLAYFEEEKKKIQRNPLFWGVPRFGLPQNQWFWFLIQPALILVFAFIASFVSKTLFYYFLLSTPLLWIFRSLSFWFYKDKATQPPWTDISCGQEEPTVSQDRSEIIRWAENLELKLNARSLSLVVLCFLALSLLMFYKRDTFLSLFQPKVEISKILEKEETKLSKSMPYGWTLKTALSKEELFFDFPQLLQKYKDHPSSFIPQLWNYWKDETAEVICGQFTAKRIEPVWSPFTGIMIVWVPTEDSKKEGQTAELWTYLETPASLYQKLSQAFAKNLAPTVSFGKELKAYLFDVTATNNTMIFHCVIPFSFSLEIAGCTVSQSPQPYYSLNEYQMQGQKIKEYIIKRQRELLAELKNGPLTKEKLEEIKKEAALLKTKLVELNNK</sequence>
<organism evidence="3 5">
    <name type="scientific">Methylacidiphilum kamchatkense Kam1</name>
    <dbReference type="NCBI Taxonomy" id="1202785"/>
    <lineage>
        <taxon>Bacteria</taxon>
        <taxon>Pseudomonadati</taxon>
        <taxon>Verrucomicrobiota</taxon>
        <taxon>Methylacidiphilae</taxon>
        <taxon>Methylacidiphilales</taxon>
        <taxon>Methylacidiphilaceae</taxon>
        <taxon>Methylacidiphilum (ex Ratnadevi et al. 2023)</taxon>
    </lineage>
</organism>
<reference evidence="5" key="3">
    <citation type="submission" date="2019-03" db="EMBL/GenBank/DDBJ databases">
        <title>Complete genome of Methylacidiphilum kamchatkense Kam1.</title>
        <authorList>
            <person name="Kruse T."/>
            <person name="Murarilal Ratnadevi C."/>
            <person name="Erikstad H.-A."/>
            <person name="Birkeland N.-K."/>
        </authorList>
    </citation>
    <scope>NUCLEOTIDE SEQUENCE [LARGE SCALE GENOMIC DNA]</scope>
    <source>
        <strain evidence="5">kam1</strain>
    </source>
</reference>
<feature type="transmembrane region" description="Helical" evidence="1">
    <location>
        <begin position="120"/>
        <end position="137"/>
    </location>
</feature>
<reference evidence="2 4" key="1">
    <citation type="submission" date="2014-08" db="EMBL/GenBank/DDBJ databases">
        <title>Methylacidiphilum kamchatkense strain Kam1 draft genome sequence.</title>
        <authorList>
            <person name="Birkeland N.-K."/>
            <person name="Erikstad H.A."/>
        </authorList>
    </citation>
    <scope>NUCLEOTIDE SEQUENCE [LARGE SCALE GENOMIC DNA]</scope>
    <source>
        <strain evidence="2 4">Kam1</strain>
    </source>
</reference>
<evidence type="ECO:0000313" key="2">
    <source>
        <dbReference type="EMBL" id="KIE58129.1"/>
    </source>
</evidence>
<evidence type="ECO:0000313" key="5">
    <source>
        <dbReference type="Proteomes" id="UP000315925"/>
    </source>
</evidence>
<dbReference type="OrthoDB" id="187820at2"/>
<dbReference type="RefSeq" id="WP_039721980.1">
    <property type="nucleotide sequence ID" value="NZ_CP037899.1"/>
</dbReference>
<dbReference type="EMBL" id="JQNX01000007">
    <property type="protein sequence ID" value="KIE58129.1"/>
    <property type="molecule type" value="Genomic_DNA"/>
</dbReference>
<reference evidence="3" key="2">
    <citation type="journal article" date="2019" name="BMC Genomics">
        <title>Complete genome sequence analysis of the thermoacidophilic verrucomicrobial methanotroph 'Candidatus Methylacidiphilum kamchatkense' strain Kam1 and comparison with its closest relatives.</title>
        <authorList>
            <person name="Kruse T."/>
            <person name="Ratnadevi C.M."/>
            <person name="Erikstad H.A."/>
            <person name="Birkeland N.K."/>
        </authorList>
    </citation>
    <scope>NUCLEOTIDE SEQUENCE</scope>
    <source>
        <strain evidence="3">Kam1</strain>
    </source>
</reference>
<evidence type="ECO:0000313" key="4">
    <source>
        <dbReference type="Proteomes" id="UP000031594"/>
    </source>
</evidence>
<feature type="transmembrane region" description="Helical" evidence="1">
    <location>
        <begin position="21"/>
        <end position="39"/>
    </location>
</feature>
<keyword evidence="1" id="KW-0812">Transmembrane</keyword>
<proteinExistence type="predicted"/>
<keyword evidence="4" id="KW-1185">Reference proteome</keyword>
<evidence type="ECO:0000256" key="1">
    <source>
        <dbReference type="SAM" id="Phobius"/>
    </source>
</evidence>
<gene>
    <name evidence="2" type="ORF">A946_09565</name>
    <name evidence="3" type="ORF">kam1_286</name>
</gene>
<protein>
    <submittedName>
        <fullName evidence="3">Uncharacterized protein</fullName>
    </submittedName>
</protein>
<accession>A0A0C1UNH9</accession>
<evidence type="ECO:0000313" key="3">
    <source>
        <dbReference type="EMBL" id="QDQ41540.1"/>
    </source>
</evidence>